<dbReference type="PANTHER" id="PTHR48086:SF3">
    <property type="entry name" value="SODIUM_PROLINE SYMPORTER"/>
    <property type="match status" value="1"/>
</dbReference>
<dbReference type="GO" id="GO:0005886">
    <property type="term" value="C:plasma membrane"/>
    <property type="evidence" value="ECO:0007669"/>
    <property type="project" value="UniProtKB-SubCell"/>
</dbReference>
<feature type="transmembrane region" description="Helical" evidence="14">
    <location>
        <begin position="315"/>
        <end position="333"/>
    </location>
</feature>
<dbReference type="InterPro" id="IPR050277">
    <property type="entry name" value="Sodium:Solute_Symporter"/>
</dbReference>
<feature type="transmembrane region" description="Helical" evidence="14">
    <location>
        <begin position="562"/>
        <end position="583"/>
    </location>
</feature>
<comment type="caution">
    <text evidence="15">The sequence shown here is derived from an EMBL/GenBank/DDBJ whole genome shotgun (WGS) entry which is preliminary data.</text>
</comment>
<feature type="transmembrane region" description="Helical" evidence="14">
    <location>
        <begin position="262"/>
        <end position="281"/>
    </location>
</feature>
<evidence type="ECO:0000256" key="13">
    <source>
        <dbReference type="RuleBase" id="RU362091"/>
    </source>
</evidence>
<sequence>MITLYDYINIAFYFLFIAGVGLYFMMRSKNTSDYFRAGGVLPWWVTGASTWMASFSAWTFVGSAAKMYETGPYAFTLYYSVLIPWAVLLLFTCFRFRRMQVVTPLEAVRLRFGKTSQVFFSWSRLPFMLIFGGLSLNAIAVFMAAVFDMNVMVVMVGMGIMVTMLALLGGSFGVAASDFVQMFLIVLVTVTVSVLALRLPDVGGISGMIEKAPEAHYHWGKIARPEFILLFFVALIVTKLFEENAIDKSAKFLMARDDRNARMTLIIPVLGAILGPALWLIPPTVAAIRHPDMAALFPNLKVPNEAAFLQTAADVLPTGMLGLLVCGIFAATLTSMDAGLNQGAGIFVRNFYLPVINQDCPEKKLLWISKLATGICGLAILGFGLMWENMRESNLFDLVNQVAISLGIPISIPLFLGLFWRKTPPWAAWTTVLVGLTVSITLNALMKDAAGNASLARFAWIPGLEGPVAKEEVTQFALFATVFIVGGACIAWFFLTSIFYKNSPEAYKANVEEFFNRLKTPVESRTGEEEREDQAVAGSIGKLLLIYGSFVGSLVWIPQDTIGARLCFLGIGGVMAITGVLLWRTHRTRRPPLLSGAGDSKR</sequence>
<keyword evidence="4" id="KW-1003">Cell membrane</keyword>
<comment type="similarity">
    <text evidence="2 13">Belongs to the sodium:solute symporter (SSF) (TC 2.A.21) family.</text>
</comment>
<dbReference type="GO" id="GO:0015293">
    <property type="term" value="F:symporter activity"/>
    <property type="evidence" value="ECO:0007669"/>
    <property type="project" value="UniProtKB-KW"/>
</dbReference>
<keyword evidence="10 14" id="KW-0472">Membrane</keyword>
<feature type="transmembrane region" description="Helical" evidence="14">
    <location>
        <begin position="153"/>
        <end position="175"/>
    </location>
</feature>
<feature type="transmembrane region" description="Helical" evidence="14">
    <location>
        <begin position="37"/>
        <end position="61"/>
    </location>
</feature>
<name>A0A840VI32_9BACT</name>
<evidence type="ECO:0000256" key="8">
    <source>
        <dbReference type="ARBA" id="ARBA00023053"/>
    </source>
</evidence>
<evidence type="ECO:0000313" key="16">
    <source>
        <dbReference type="Proteomes" id="UP000557717"/>
    </source>
</evidence>
<evidence type="ECO:0000256" key="6">
    <source>
        <dbReference type="ARBA" id="ARBA00022847"/>
    </source>
</evidence>
<evidence type="ECO:0000256" key="10">
    <source>
        <dbReference type="ARBA" id="ARBA00023136"/>
    </source>
</evidence>
<comment type="catalytic activity">
    <reaction evidence="12">
        <text>L-proline(in) + Na(+)(in) = L-proline(out) + Na(+)(out)</text>
        <dbReference type="Rhea" id="RHEA:28967"/>
        <dbReference type="ChEBI" id="CHEBI:29101"/>
        <dbReference type="ChEBI" id="CHEBI:60039"/>
    </reaction>
</comment>
<dbReference type="RefSeq" id="WP_184021346.1">
    <property type="nucleotide sequence ID" value="NZ_JACHFD010000026.1"/>
</dbReference>
<evidence type="ECO:0000256" key="4">
    <source>
        <dbReference type="ARBA" id="ARBA00022475"/>
    </source>
</evidence>
<dbReference type="GO" id="GO:0006814">
    <property type="term" value="P:sodium ion transport"/>
    <property type="evidence" value="ECO:0007669"/>
    <property type="project" value="UniProtKB-KW"/>
</dbReference>
<feature type="transmembrane region" description="Helical" evidence="14">
    <location>
        <begin position="182"/>
        <end position="199"/>
    </location>
</feature>
<feature type="transmembrane region" description="Helical" evidence="14">
    <location>
        <begin position="535"/>
        <end position="556"/>
    </location>
</feature>
<evidence type="ECO:0000256" key="3">
    <source>
        <dbReference type="ARBA" id="ARBA00022448"/>
    </source>
</evidence>
<dbReference type="Gene3D" id="1.20.1730.10">
    <property type="entry name" value="Sodium/glucose cotransporter"/>
    <property type="match status" value="1"/>
</dbReference>
<evidence type="ECO:0000256" key="7">
    <source>
        <dbReference type="ARBA" id="ARBA00022989"/>
    </source>
</evidence>
<keyword evidence="8" id="KW-0915">Sodium</keyword>
<proteinExistence type="inferred from homology"/>
<dbReference type="PANTHER" id="PTHR48086">
    <property type="entry name" value="SODIUM/PROLINE SYMPORTER-RELATED"/>
    <property type="match status" value="1"/>
</dbReference>
<evidence type="ECO:0000256" key="1">
    <source>
        <dbReference type="ARBA" id="ARBA00004651"/>
    </source>
</evidence>
<comment type="subcellular location">
    <subcellularLocation>
        <location evidence="1">Cell membrane</location>
        <topology evidence="1">Multi-pass membrane protein</topology>
    </subcellularLocation>
</comment>
<keyword evidence="11" id="KW-0739">Sodium transport</keyword>
<evidence type="ECO:0000256" key="11">
    <source>
        <dbReference type="ARBA" id="ARBA00023201"/>
    </source>
</evidence>
<evidence type="ECO:0000256" key="5">
    <source>
        <dbReference type="ARBA" id="ARBA00022692"/>
    </source>
</evidence>
<accession>A0A840VI32</accession>
<evidence type="ECO:0000256" key="12">
    <source>
        <dbReference type="ARBA" id="ARBA00033708"/>
    </source>
</evidence>
<gene>
    <name evidence="15" type="ORF">HNR46_003710</name>
</gene>
<evidence type="ECO:0000256" key="2">
    <source>
        <dbReference type="ARBA" id="ARBA00006434"/>
    </source>
</evidence>
<feature type="transmembrane region" description="Helical" evidence="14">
    <location>
        <begin position="426"/>
        <end position="446"/>
    </location>
</feature>
<evidence type="ECO:0000256" key="9">
    <source>
        <dbReference type="ARBA" id="ARBA00023065"/>
    </source>
</evidence>
<dbReference type="PROSITE" id="PS50283">
    <property type="entry name" value="NA_SOLUT_SYMP_3"/>
    <property type="match status" value="1"/>
</dbReference>
<feature type="transmembrane region" description="Helical" evidence="14">
    <location>
        <begin position="127"/>
        <end position="147"/>
    </location>
</feature>
<dbReference type="EMBL" id="JACHFD010000026">
    <property type="protein sequence ID" value="MBB5353449.1"/>
    <property type="molecule type" value="Genomic_DNA"/>
</dbReference>
<keyword evidence="5 14" id="KW-0812">Transmembrane</keyword>
<feature type="transmembrane region" description="Helical" evidence="14">
    <location>
        <begin position="73"/>
        <end position="94"/>
    </location>
</feature>
<organism evidence="15 16">
    <name type="scientific">Haloferula luteola</name>
    <dbReference type="NCBI Taxonomy" id="595692"/>
    <lineage>
        <taxon>Bacteria</taxon>
        <taxon>Pseudomonadati</taxon>
        <taxon>Verrucomicrobiota</taxon>
        <taxon>Verrucomicrobiia</taxon>
        <taxon>Verrucomicrobiales</taxon>
        <taxon>Verrucomicrobiaceae</taxon>
        <taxon>Haloferula</taxon>
    </lineage>
</organism>
<feature type="transmembrane region" description="Helical" evidence="14">
    <location>
        <begin position="6"/>
        <end position="25"/>
    </location>
</feature>
<feature type="transmembrane region" description="Helical" evidence="14">
    <location>
        <begin position="365"/>
        <end position="386"/>
    </location>
</feature>
<dbReference type="InterPro" id="IPR038377">
    <property type="entry name" value="Na/Glc_symporter_sf"/>
</dbReference>
<feature type="transmembrane region" description="Helical" evidence="14">
    <location>
        <begin position="222"/>
        <end position="241"/>
    </location>
</feature>
<reference evidence="15 16" key="1">
    <citation type="submission" date="2020-08" db="EMBL/GenBank/DDBJ databases">
        <title>Genomic Encyclopedia of Type Strains, Phase IV (KMG-IV): sequencing the most valuable type-strain genomes for metagenomic binning, comparative biology and taxonomic classification.</title>
        <authorList>
            <person name="Goeker M."/>
        </authorList>
    </citation>
    <scope>NUCLEOTIDE SEQUENCE [LARGE SCALE GENOMIC DNA]</scope>
    <source>
        <strain evidence="15 16">YC6886</strain>
    </source>
</reference>
<dbReference type="InterPro" id="IPR001734">
    <property type="entry name" value="Na/solute_symporter"/>
</dbReference>
<keyword evidence="6" id="KW-0769">Symport</keyword>
<keyword evidence="3" id="KW-0813">Transport</keyword>
<dbReference type="AlphaFoldDB" id="A0A840VI32"/>
<dbReference type="Pfam" id="PF00474">
    <property type="entry name" value="SSF"/>
    <property type="match status" value="1"/>
</dbReference>
<protein>
    <submittedName>
        <fullName evidence="15">Na+/proline symporter</fullName>
    </submittedName>
</protein>
<feature type="transmembrane region" description="Helical" evidence="14">
    <location>
        <begin position="476"/>
        <end position="500"/>
    </location>
</feature>
<dbReference type="Proteomes" id="UP000557717">
    <property type="component" value="Unassembled WGS sequence"/>
</dbReference>
<keyword evidence="7 14" id="KW-1133">Transmembrane helix</keyword>
<evidence type="ECO:0000256" key="14">
    <source>
        <dbReference type="SAM" id="Phobius"/>
    </source>
</evidence>
<evidence type="ECO:0000313" key="15">
    <source>
        <dbReference type="EMBL" id="MBB5353449.1"/>
    </source>
</evidence>
<keyword evidence="16" id="KW-1185">Reference proteome</keyword>
<keyword evidence="9" id="KW-0406">Ion transport</keyword>
<feature type="transmembrane region" description="Helical" evidence="14">
    <location>
        <begin position="398"/>
        <end position="419"/>
    </location>
</feature>